<evidence type="ECO:0000259" key="1">
    <source>
        <dbReference type="Pfam" id="PF00551"/>
    </source>
</evidence>
<reference evidence="2 3" key="1">
    <citation type="submission" date="2016-10" db="EMBL/GenBank/DDBJ databases">
        <authorList>
            <person name="de Groot N.N."/>
        </authorList>
    </citation>
    <scope>NUCLEOTIDE SEQUENCE [LARGE SCALE GENOMIC DNA]</scope>
    <source>
        <strain evidence="2 3">R5</strain>
    </source>
</reference>
<evidence type="ECO:0000313" key="2">
    <source>
        <dbReference type="EMBL" id="SDD46700.1"/>
    </source>
</evidence>
<accession>A0A1G6UZ71</accession>
<dbReference type="Gene3D" id="3.40.50.12230">
    <property type="match status" value="1"/>
</dbReference>
<dbReference type="AlphaFoldDB" id="A0A1G6UZ71"/>
<dbReference type="GO" id="GO:0016740">
    <property type="term" value="F:transferase activity"/>
    <property type="evidence" value="ECO:0007669"/>
    <property type="project" value="UniProtKB-KW"/>
</dbReference>
<sequence length="254" mass="27583">MNAGKTEQGKDIDIVKTIILLTGVANQQFALTELLKAHNPALSFRCAVTADELAAIEPEVLREARLLAFTTSVIVPEHILAALGHGAYNFHPGPPQYPGWAPAHFALYDGARTFGATAHVMAARVDSGPIVGVETFIIPDKISVRGLEQIAYVRLAHLFWLMSRDLACDPTPLAELEIAWCGIKSTRQMYREMCELPAGISVGELARRIRAFHDDFRGIPLTCSLHGIRFRLATTATQAPEPPQVVSPPLAAAS</sequence>
<dbReference type="EMBL" id="FMZW01000011">
    <property type="protein sequence ID" value="SDD46700.1"/>
    <property type="molecule type" value="Genomic_DNA"/>
</dbReference>
<organism evidence="2 3">
    <name type="scientific">Bradyrhizobium brasilense</name>
    <dbReference type="NCBI Taxonomy" id="1419277"/>
    <lineage>
        <taxon>Bacteria</taxon>
        <taxon>Pseudomonadati</taxon>
        <taxon>Pseudomonadota</taxon>
        <taxon>Alphaproteobacteria</taxon>
        <taxon>Hyphomicrobiales</taxon>
        <taxon>Nitrobacteraceae</taxon>
        <taxon>Bradyrhizobium</taxon>
    </lineage>
</organism>
<keyword evidence="2" id="KW-0808">Transferase</keyword>
<gene>
    <name evidence="2" type="ORF">SAMN05216337_1011137</name>
</gene>
<dbReference type="Pfam" id="PF00551">
    <property type="entry name" value="Formyl_trans_N"/>
    <property type="match status" value="1"/>
</dbReference>
<feature type="domain" description="Formyl transferase N-terminal" evidence="1">
    <location>
        <begin position="73"/>
        <end position="138"/>
    </location>
</feature>
<dbReference type="Proteomes" id="UP000199245">
    <property type="component" value="Unassembled WGS sequence"/>
</dbReference>
<dbReference type="InterPro" id="IPR002376">
    <property type="entry name" value="Formyl_transf_N"/>
</dbReference>
<proteinExistence type="predicted"/>
<protein>
    <submittedName>
        <fullName evidence="2">Formyl transferase</fullName>
    </submittedName>
</protein>
<name>A0A1G6UZ71_9BRAD</name>
<evidence type="ECO:0000313" key="3">
    <source>
        <dbReference type="Proteomes" id="UP000199245"/>
    </source>
</evidence>
<dbReference type="InterPro" id="IPR036477">
    <property type="entry name" value="Formyl_transf_N_sf"/>
</dbReference>
<dbReference type="SUPFAM" id="SSF53328">
    <property type="entry name" value="Formyltransferase"/>
    <property type="match status" value="1"/>
</dbReference>